<dbReference type="InterPro" id="IPR015590">
    <property type="entry name" value="Aldehyde_DH_dom"/>
</dbReference>
<dbReference type="Proteomes" id="UP001187682">
    <property type="component" value="Unassembled WGS sequence"/>
</dbReference>
<dbReference type="GO" id="GO:0004029">
    <property type="term" value="F:aldehyde dehydrogenase (NAD+) activity"/>
    <property type="evidence" value="ECO:0007669"/>
    <property type="project" value="UniProtKB-EC"/>
</dbReference>
<dbReference type="AlphaFoldDB" id="A0AAE8N4H0"/>
<sequence length="490" mass="52019">MADVSPAPSAKAFVPKLLINGELVGASDGATFPLFNPATREKIADVPEATTQDVETAVAAAKAAFPAWSALDPTARGACLKRLGALIRKHNDELAYLESISMGRPVSEYFEGWVAAGEFDHYAEAWSSIQGQATLNTPGFVGLTLRQPYGVAGVIIPWNVPVLFLAKKAAPALIAGNTVVLKSSEKAPLASAKIAELAVEAGFPPGVFNIITGHGQTSGAAMSSHMDIGVLTFTGSGRTGRLIQEAAAKSNLKKVILELGGKSPAIVFDDANLEKTVAQTVKGIQWNSGQVCMANSRIYVQEAIASTFVEVFNKEFASVKAGNPLDKDVHHGPLVDDVQYRSVLSYIEEGKKSGTVAIGGQGTLESTGGYFVEPTVFLDTPEDARIMKEEIFGPVVHINTFKTEAEAIAKANDTVYGLYASVYTRDIERAMRVAKALDSGHVSINASSPTTGRDLPFGGYKVSGQGREGYLHSLDNFLETKTVLIRVDAE</sequence>
<evidence type="ECO:0000256" key="6">
    <source>
        <dbReference type="RuleBase" id="RU003345"/>
    </source>
</evidence>
<evidence type="ECO:0000256" key="4">
    <source>
        <dbReference type="ARBA" id="ARBA00049194"/>
    </source>
</evidence>
<comment type="similarity">
    <text evidence="1 6">Belongs to the aldehyde dehydrogenase family.</text>
</comment>
<organism evidence="8 9">
    <name type="scientific">Cephalotrichum gorgonifer</name>
    <dbReference type="NCBI Taxonomy" id="2041049"/>
    <lineage>
        <taxon>Eukaryota</taxon>
        <taxon>Fungi</taxon>
        <taxon>Dikarya</taxon>
        <taxon>Ascomycota</taxon>
        <taxon>Pezizomycotina</taxon>
        <taxon>Sordariomycetes</taxon>
        <taxon>Hypocreomycetidae</taxon>
        <taxon>Microascales</taxon>
        <taxon>Microascaceae</taxon>
        <taxon>Cephalotrichum</taxon>
    </lineage>
</organism>
<comment type="caution">
    <text evidence="8">The sequence shown here is derived from an EMBL/GenBank/DDBJ whole genome shotgun (WGS) entry which is preliminary data.</text>
</comment>
<feature type="active site" evidence="5">
    <location>
        <position position="258"/>
    </location>
</feature>
<dbReference type="PROSITE" id="PS00687">
    <property type="entry name" value="ALDEHYDE_DEHYDR_GLU"/>
    <property type="match status" value="1"/>
</dbReference>
<name>A0AAE8N4H0_9PEZI</name>
<dbReference type="InterPro" id="IPR016163">
    <property type="entry name" value="Ald_DH_C"/>
</dbReference>
<evidence type="ECO:0000313" key="8">
    <source>
        <dbReference type="EMBL" id="SPO06221.1"/>
    </source>
</evidence>
<dbReference type="EC" id="1.2.1.3" evidence="3"/>
<dbReference type="InterPro" id="IPR029510">
    <property type="entry name" value="Ald_DH_CS_GLU"/>
</dbReference>
<evidence type="ECO:0000256" key="1">
    <source>
        <dbReference type="ARBA" id="ARBA00009986"/>
    </source>
</evidence>
<dbReference type="InterPro" id="IPR016162">
    <property type="entry name" value="Ald_DH_N"/>
</dbReference>
<dbReference type="Gene3D" id="3.40.605.10">
    <property type="entry name" value="Aldehyde Dehydrogenase, Chain A, domain 1"/>
    <property type="match status" value="1"/>
</dbReference>
<evidence type="ECO:0000256" key="3">
    <source>
        <dbReference type="ARBA" id="ARBA00024226"/>
    </source>
</evidence>
<dbReference type="Gene3D" id="3.40.309.10">
    <property type="entry name" value="Aldehyde Dehydrogenase, Chain A, domain 2"/>
    <property type="match status" value="1"/>
</dbReference>
<accession>A0AAE8N4H0</accession>
<dbReference type="SUPFAM" id="SSF53720">
    <property type="entry name" value="ALDH-like"/>
    <property type="match status" value="1"/>
</dbReference>
<dbReference type="FunFam" id="3.40.605.10:FF:000001">
    <property type="entry name" value="Aldehyde dehydrogenase 1"/>
    <property type="match status" value="1"/>
</dbReference>
<evidence type="ECO:0000313" key="9">
    <source>
        <dbReference type="Proteomes" id="UP001187682"/>
    </source>
</evidence>
<proteinExistence type="inferred from homology"/>
<feature type="domain" description="Aldehyde dehydrogenase" evidence="7">
    <location>
        <begin position="28"/>
        <end position="483"/>
    </location>
</feature>
<keyword evidence="9" id="KW-1185">Reference proteome</keyword>
<dbReference type="EMBL" id="ONZQ02000015">
    <property type="protein sequence ID" value="SPO06221.1"/>
    <property type="molecule type" value="Genomic_DNA"/>
</dbReference>
<dbReference type="FunFam" id="3.40.309.10:FF:000012">
    <property type="entry name" value="Betaine aldehyde dehydrogenase"/>
    <property type="match status" value="1"/>
</dbReference>
<protein>
    <recommendedName>
        <fullName evidence="3">aldehyde dehydrogenase (NAD(+))</fullName>
        <ecNumber evidence="3">1.2.1.3</ecNumber>
    </recommendedName>
</protein>
<dbReference type="Pfam" id="PF00171">
    <property type="entry name" value="Aldedh"/>
    <property type="match status" value="1"/>
</dbReference>
<evidence type="ECO:0000256" key="2">
    <source>
        <dbReference type="ARBA" id="ARBA00023002"/>
    </source>
</evidence>
<evidence type="ECO:0000259" key="7">
    <source>
        <dbReference type="Pfam" id="PF00171"/>
    </source>
</evidence>
<dbReference type="PANTHER" id="PTHR11699">
    <property type="entry name" value="ALDEHYDE DEHYDROGENASE-RELATED"/>
    <property type="match status" value="1"/>
</dbReference>
<gene>
    <name evidence="8" type="ORF">DNG_08910</name>
</gene>
<reference evidence="8" key="1">
    <citation type="submission" date="2018-03" db="EMBL/GenBank/DDBJ databases">
        <authorList>
            <person name="Guldener U."/>
        </authorList>
    </citation>
    <scope>NUCLEOTIDE SEQUENCE</scope>
</reference>
<comment type="catalytic activity">
    <reaction evidence="4">
        <text>an aldehyde + NAD(+) + H2O = a carboxylate + NADH + 2 H(+)</text>
        <dbReference type="Rhea" id="RHEA:16185"/>
        <dbReference type="ChEBI" id="CHEBI:15377"/>
        <dbReference type="ChEBI" id="CHEBI:15378"/>
        <dbReference type="ChEBI" id="CHEBI:17478"/>
        <dbReference type="ChEBI" id="CHEBI:29067"/>
        <dbReference type="ChEBI" id="CHEBI:57540"/>
        <dbReference type="ChEBI" id="CHEBI:57945"/>
        <dbReference type="EC" id="1.2.1.3"/>
    </reaction>
</comment>
<evidence type="ECO:0000256" key="5">
    <source>
        <dbReference type="PROSITE-ProRule" id="PRU10007"/>
    </source>
</evidence>
<dbReference type="InterPro" id="IPR016161">
    <property type="entry name" value="Ald_DH/histidinol_DH"/>
</dbReference>
<keyword evidence="2 6" id="KW-0560">Oxidoreductase</keyword>